<evidence type="ECO:0000256" key="1">
    <source>
        <dbReference type="SAM" id="MobiDB-lite"/>
    </source>
</evidence>
<dbReference type="AlphaFoldDB" id="A0A1H3QY88"/>
<dbReference type="Proteomes" id="UP000199529">
    <property type="component" value="Unassembled WGS sequence"/>
</dbReference>
<protein>
    <submittedName>
        <fullName evidence="2">Uncharacterized protein</fullName>
    </submittedName>
</protein>
<name>A0A1H3QY88_9PSEU</name>
<sequence>MFEKTQPLSSAELHDQRIEFLPARTVMSTLPLHGGWGPAVINGGGGGNGGGQGGGNGGGSAAGSGIGGSGIGGDGFGGNGIGGNVFIQVP</sequence>
<keyword evidence="3" id="KW-1185">Reference proteome</keyword>
<reference evidence="3" key="1">
    <citation type="submission" date="2016-10" db="EMBL/GenBank/DDBJ databases">
        <authorList>
            <person name="Varghese N."/>
            <person name="Submissions S."/>
        </authorList>
    </citation>
    <scope>NUCLEOTIDE SEQUENCE [LARGE SCALE GENOMIC DNA]</scope>
    <source>
        <strain evidence="3">CGMCC 4.3530</strain>
    </source>
</reference>
<proteinExistence type="predicted"/>
<accession>A0A1H3QY88</accession>
<organism evidence="2 3">
    <name type="scientific">Saccharopolyspora shandongensis</name>
    <dbReference type="NCBI Taxonomy" id="418495"/>
    <lineage>
        <taxon>Bacteria</taxon>
        <taxon>Bacillati</taxon>
        <taxon>Actinomycetota</taxon>
        <taxon>Actinomycetes</taxon>
        <taxon>Pseudonocardiales</taxon>
        <taxon>Pseudonocardiaceae</taxon>
        <taxon>Saccharopolyspora</taxon>
    </lineage>
</organism>
<dbReference type="RefSeq" id="WP_177226868.1">
    <property type="nucleotide sequence ID" value="NZ_FNOK01000050.1"/>
</dbReference>
<feature type="region of interest" description="Disordered" evidence="1">
    <location>
        <begin position="43"/>
        <end position="77"/>
    </location>
</feature>
<evidence type="ECO:0000313" key="3">
    <source>
        <dbReference type="Proteomes" id="UP000199529"/>
    </source>
</evidence>
<gene>
    <name evidence="2" type="ORF">SAMN05216215_105060</name>
</gene>
<dbReference type="EMBL" id="FNOK01000050">
    <property type="protein sequence ID" value="SDZ18504.1"/>
    <property type="molecule type" value="Genomic_DNA"/>
</dbReference>
<evidence type="ECO:0000313" key="2">
    <source>
        <dbReference type="EMBL" id="SDZ18504.1"/>
    </source>
</evidence>